<evidence type="ECO:0000256" key="2">
    <source>
        <dbReference type="ARBA" id="ARBA00004752"/>
    </source>
</evidence>
<dbReference type="Pfam" id="PF00912">
    <property type="entry name" value="Transgly"/>
    <property type="match status" value="1"/>
</dbReference>
<keyword evidence="8" id="KW-0997">Cell inner membrane</keyword>
<evidence type="ECO:0000256" key="25">
    <source>
        <dbReference type="ARBA" id="ARBA00049902"/>
    </source>
</evidence>
<dbReference type="InterPro" id="IPR050396">
    <property type="entry name" value="Glycosyltr_51/Transpeptidase"/>
</dbReference>
<evidence type="ECO:0000259" key="29">
    <source>
        <dbReference type="Pfam" id="PF00912"/>
    </source>
</evidence>
<keyword evidence="19 27" id="KW-0472">Membrane</keyword>
<evidence type="ECO:0000256" key="17">
    <source>
        <dbReference type="ARBA" id="ARBA00022984"/>
    </source>
</evidence>
<dbReference type="NCBIfam" id="TIGR02074">
    <property type="entry name" value="PBP_1a_fam"/>
    <property type="match status" value="1"/>
</dbReference>
<dbReference type="GO" id="GO:0071555">
    <property type="term" value="P:cell wall organization"/>
    <property type="evidence" value="ECO:0007669"/>
    <property type="project" value="UniProtKB-KW"/>
</dbReference>
<dbReference type="GO" id="GO:0009252">
    <property type="term" value="P:peptidoglycan biosynthetic process"/>
    <property type="evidence" value="ECO:0007669"/>
    <property type="project" value="UniProtKB-UniPathway"/>
</dbReference>
<dbReference type="eggNOG" id="COG5009">
    <property type="taxonomic scope" value="Bacteria"/>
</dbReference>
<gene>
    <name evidence="31" type="primary">mrcA2</name>
    <name evidence="31" type="ordered locus">HEAR3126</name>
</gene>
<evidence type="ECO:0000256" key="24">
    <source>
        <dbReference type="ARBA" id="ARBA00044770"/>
    </source>
</evidence>
<comment type="pathway">
    <text evidence="2">Cell wall biogenesis; peptidoglycan biosynthesis.</text>
</comment>
<dbReference type="STRING" id="204773.HEAR3126"/>
<evidence type="ECO:0000256" key="27">
    <source>
        <dbReference type="SAM" id="Phobius"/>
    </source>
</evidence>
<evidence type="ECO:0000259" key="28">
    <source>
        <dbReference type="Pfam" id="PF00905"/>
    </source>
</evidence>
<dbReference type="GO" id="GO:0005886">
    <property type="term" value="C:plasma membrane"/>
    <property type="evidence" value="ECO:0007669"/>
    <property type="project" value="UniProtKB-SubCell"/>
</dbReference>
<keyword evidence="16" id="KW-0735">Signal-anchor</keyword>
<dbReference type="SUPFAM" id="SSF56601">
    <property type="entry name" value="beta-lactamase/transpeptidase-like"/>
    <property type="match status" value="1"/>
</dbReference>
<evidence type="ECO:0000256" key="3">
    <source>
        <dbReference type="ARBA" id="ARBA00007090"/>
    </source>
</evidence>
<dbReference type="GO" id="GO:0008360">
    <property type="term" value="P:regulation of cell shape"/>
    <property type="evidence" value="ECO:0007669"/>
    <property type="project" value="UniProtKB-KW"/>
</dbReference>
<keyword evidence="12 31" id="KW-0808">Transferase</keyword>
<evidence type="ECO:0000256" key="11">
    <source>
        <dbReference type="ARBA" id="ARBA00022676"/>
    </source>
</evidence>
<dbReference type="UniPathway" id="UPA00219"/>
<reference evidence="31 32" key="1">
    <citation type="journal article" date="2007" name="PLoS Genet.">
        <title>A tale of two oxidation states: bacterial colonization of arsenic-rich environments.</title>
        <authorList>
            <person name="Muller D."/>
            <person name="Medigue C."/>
            <person name="Koechler S."/>
            <person name="Barbe V."/>
            <person name="Barakat M."/>
            <person name="Talla E."/>
            <person name="Bonnefoy V."/>
            <person name="Krin E."/>
            <person name="Arsene-Ploetze F."/>
            <person name="Carapito C."/>
            <person name="Chandler M."/>
            <person name="Cournoyer B."/>
            <person name="Cruveiller S."/>
            <person name="Dossat C."/>
            <person name="Duval S."/>
            <person name="Heymann M."/>
            <person name="Leize E."/>
            <person name="Lieutaud A."/>
            <person name="Lievremont D."/>
            <person name="Makita Y."/>
            <person name="Mangenot S."/>
            <person name="Nitschke W."/>
            <person name="Ortet P."/>
            <person name="Perdrial N."/>
            <person name="Schoepp B."/>
            <person name="Siguier N."/>
            <person name="Simeonova D.D."/>
            <person name="Rouy Z."/>
            <person name="Segurens B."/>
            <person name="Turlin E."/>
            <person name="Vallenet D."/>
            <person name="Van Dorsselaer A."/>
            <person name="Weiss S."/>
            <person name="Weissenbach J."/>
            <person name="Lett M.C."/>
            <person name="Danchin A."/>
            <person name="Bertin P.N."/>
        </authorList>
    </citation>
    <scope>NUCLEOTIDE SEQUENCE [LARGE SCALE GENOMIC DNA]</scope>
    <source>
        <strain evidence="32">ULPAs1</strain>
    </source>
</reference>
<dbReference type="InterPro" id="IPR001460">
    <property type="entry name" value="PCN-bd_Tpept"/>
</dbReference>
<dbReference type="AlphaFoldDB" id="A4G9P8"/>
<evidence type="ECO:0000259" key="30">
    <source>
        <dbReference type="Pfam" id="PF17092"/>
    </source>
</evidence>
<dbReference type="GO" id="GO:0008955">
    <property type="term" value="F:peptidoglycan glycosyltransferase activity"/>
    <property type="evidence" value="ECO:0007669"/>
    <property type="project" value="UniProtKB-EC"/>
</dbReference>
<keyword evidence="7" id="KW-1003">Cell membrane</keyword>
<keyword evidence="11 31" id="KW-0328">Glycosyltransferase</keyword>
<evidence type="ECO:0000256" key="21">
    <source>
        <dbReference type="ARBA" id="ARBA00023268"/>
    </source>
</evidence>
<protein>
    <recommendedName>
        <fullName evidence="6">Penicillin-binding protein 1A</fullName>
        <ecNumber evidence="24">2.4.99.28</ecNumber>
        <ecNumber evidence="5">3.4.16.4</ecNumber>
    </recommendedName>
</protein>
<dbReference type="GO" id="GO:0006508">
    <property type="term" value="P:proteolysis"/>
    <property type="evidence" value="ECO:0007669"/>
    <property type="project" value="UniProtKB-KW"/>
</dbReference>
<comment type="catalytic activity">
    <reaction evidence="23">
        <text>Preferential cleavage: (Ac)2-L-Lys-D-Ala-|-D-Ala. Also transpeptidation of peptidyl-alanyl moieties that are N-acyl substituents of D-alanine.</text>
        <dbReference type="EC" id="3.4.16.4"/>
    </reaction>
</comment>
<dbReference type="FunFam" id="1.10.3810.10:FF:000003">
    <property type="entry name" value="Penicillin-binding protein 1a"/>
    <property type="match status" value="1"/>
</dbReference>
<keyword evidence="21" id="KW-0511">Multifunctional enzyme</keyword>
<dbReference type="GO" id="GO:0030288">
    <property type="term" value="C:outer membrane-bounded periplasmic space"/>
    <property type="evidence" value="ECO:0007669"/>
    <property type="project" value="TreeGrafter"/>
</dbReference>
<comment type="similarity">
    <text evidence="3">In the C-terminal section; belongs to the transpeptidase family.</text>
</comment>
<evidence type="ECO:0000256" key="1">
    <source>
        <dbReference type="ARBA" id="ARBA00004249"/>
    </source>
</evidence>
<evidence type="ECO:0000256" key="18">
    <source>
        <dbReference type="ARBA" id="ARBA00022989"/>
    </source>
</evidence>
<evidence type="ECO:0000313" key="32">
    <source>
        <dbReference type="Proteomes" id="UP000006697"/>
    </source>
</evidence>
<evidence type="ECO:0000256" key="26">
    <source>
        <dbReference type="ARBA" id="ARBA00060592"/>
    </source>
</evidence>
<dbReference type="CAZy" id="GT51">
    <property type="family name" value="Glycosyltransferase Family 51"/>
</dbReference>
<dbReference type="InterPro" id="IPR023346">
    <property type="entry name" value="Lysozyme-like_dom_sf"/>
</dbReference>
<dbReference type="HOGENOM" id="CLU_006354_2_4_4"/>
<dbReference type="Pfam" id="PF00905">
    <property type="entry name" value="Transpeptidase"/>
    <property type="match status" value="1"/>
</dbReference>
<dbReference type="Gene3D" id="3.40.710.10">
    <property type="entry name" value="DD-peptidase/beta-lactamase superfamily"/>
    <property type="match status" value="2"/>
</dbReference>
<evidence type="ECO:0000256" key="15">
    <source>
        <dbReference type="ARBA" id="ARBA00022960"/>
    </source>
</evidence>
<evidence type="ECO:0000256" key="14">
    <source>
        <dbReference type="ARBA" id="ARBA00022801"/>
    </source>
</evidence>
<dbReference type="OrthoDB" id="9766909at2"/>
<comment type="similarity">
    <text evidence="4">In the N-terminal section; belongs to the glycosyltransferase 51 family.</text>
</comment>
<dbReference type="InterPro" id="IPR031376">
    <property type="entry name" value="PCB_OB"/>
</dbReference>
<dbReference type="EC" id="2.4.99.28" evidence="24"/>
<dbReference type="Gene3D" id="1.10.3810.10">
    <property type="entry name" value="Biosynthetic peptidoglycan transglycosylase-like"/>
    <property type="match status" value="1"/>
</dbReference>
<dbReference type="InterPro" id="IPR012338">
    <property type="entry name" value="Beta-lactam/transpept-like"/>
</dbReference>
<evidence type="ECO:0000256" key="12">
    <source>
        <dbReference type="ARBA" id="ARBA00022679"/>
    </source>
</evidence>
<keyword evidence="18 27" id="KW-1133">Transmembrane helix</keyword>
<evidence type="ECO:0000256" key="10">
    <source>
        <dbReference type="ARBA" id="ARBA00022670"/>
    </source>
</evidence>
<dbReference type="Proteomes" id="UP000006697">
    <property type="component" value="Chromosome"/>
</dbReference>
<evidence type="ECO:0000256" key="8">
    <source>
        <dbReference type="ARBA" id="ARBA00022519"/>
    </source>
</evidence>
<evidence type="ECO:0000256" key="16">
    <source>
        <dbReference type="ARBA" id="ARBA00022968"/>
    </source>
</evidence>
<keyword evidence="20" id="KW-0046">Antibiotic resistance</keyword>
<keyword evidence="13 27" id="KW-0812">Transmembrane</keyword>
<dbReference type="GO" id="GO:0008658">
    <property type="term" value="F:penicillin binding"/>
    <property type="evidence" value="ECO:0007669"/>
    <property type="project" value="InterPro"/>
</dbReference>
<dbReference type="InterPro" id="IPR001264">
    <property type="entry name" value="Glyco_trans_51"/>
</dbReference>
<feature type="domain" description="Glycosyl transferase family 51" evidence="29">
    <location>
        <begin position="79"/>
        <end position="251"/>
    </location>
</feature>
<keyword evidence="22" id="KW-0961">Cell wall biogenesis/degradation</keyword>
<evidence type="ECO:0000256" key="22">
    <source>
        <dbReference type="ARBA" id="ARBA00023316"/>
    </source>
</evidence>
<evidence type="ECO:0000256" key="19">
    <source>
        <dbReference type="ARBA" id="ARBA00023136"/>
    </source>
</evidence>
<dbReference type="EC" id="3.4.16.4" evidence="5"/>
<keyword evidence="10" id="KW-0645">Protease</keyword>
<comment type="pathway">
    <text evidence="26">Glycan biosynthesis.</text>
</comment>
<keyword evidence="17" id="KW-0573">Peptidoglycan synthesis</keyword>
<proteinExistence type="inferred from homology"/>
<evidence type="ECO:0000256" key="5">
    <source>
        <dbReference type="ARBA" id="ARBA00012448"/>
    </source>
</evidence>
<evidence type="ECO:0000256" key="13">
    <source>
        <dbReference type="ARBA" id="ARBA00022692"/>
    </source>
</evidence>
<evidence type="ECO:0000256" key="4">
    <source>
        <dbReference type="ARBA" id="ARBA00007739"/>
    </source>
</evidence>
<keyword evidence="15" id="KW-0133">Cell shape</keyword>
<dbReference type="SUPFAM" id="SSF53955">
    <property type="entry name" value="Lysozyme-like"/>
    <property type="match status" value="1"/>
</dbReference>
<evidence type="ECO:0000256" key="9">
    <source>
        <dbReference type="ARBA" id="ARBA00022645"/>
    </source>
</evidence>
<dbReference type="InterPro" id="IPR036950">
    <property type="entry name" value="PBP_transglycosylase"/>
</dbReference>
<evidence type="ECO:0000256" key="20">
    <source>
        <dbReference type="ARBA" id="ARBA00023251"/>
    </source>
</evidence>
<evidence type="ECO:0000313" key="31">
    <source>
        <dbReference type="EMBL" id="CAL63235.2"/>
    </source>
</evidence>
<feature type="transmembrane region" description="Helical" evidence="27">
    <location>
        <begin position="23"/>
        <end position="53"/>
    </location>
</feature>
<dbReference type="Pfam" id="PF17092">
    <property type="entry name" value="PCB_OB"/>
    <property type="match status" value="1"/>
</dbReference>
<dbReference type="PANTHER" id="PTHR32282">
    <property type="entry name" value="BINDING PROTEIN TRANSPEPTIDASE, PUTATIVE-RELATED"/>
    <property type="match status" value="1"/>
</dbReference>
<organism evidence="31 32">
    <name type="scientific">Herminiimonas arsenicoxydans</name>
    <dbReference type="NCBI Taxonomy" id="204773"/>
    <lineage>
        <taxon>Bacteria</taxon>
        <taxon>Pseudomonadati</taxon>
        <taxon>Pseudomonadota</taxon>
        <taxon>Betaproteobacteria</taxon>
        <taxon>Burkholderiales</taxon>
        <taxon>Oxalobacteraceae</taxon>
        <taxon>Herminiimonas</taxon>
    </lineage>
</organism>
<feature type="domain" description="Penicillin-binding protein transpeptidase" evidence="28">
    <location>
        <begin position="444"/>
        <end position="688"/>
    </location>
</feature>
<dbReference type="GO" id="GO:0046677">
    <property type="term" value="P:response to antibiotic"/>
    <property type="evidence" value="ECO:0007669"/>
    <property type="project" value="UniProtKB-KW"/>
</dbReference>
<comment type="subcellular location">
    <subcellularLocation>
        <location evidence="1">Cell inner membrane</location>
        <topology evidence="1">Single-pass type II membrane protein</topology>
    </subcellularLocation>
</comment>
<dbReference type="EMBL" id="CU207211">
    <property type="protein sequence ID" value="CAL63235.2"/>
    <property type="molecule type" value="Genomic_DNA"/>
</dbReference>
<accession>A4G9P8</accession>
<name>A4G9P8_HERAR</name>
<dbReference type="PANTHER" id="PTHR32282:SF27">
    <property type="entry name" value="PENICILLIN-BINDING PROTEIN 1A"/>
    <property type="match status" value="1"/>
</dbReference>
<evidence type="ECO:0000256" key="6">
    <source>
        <dbReference type="ARBA" id="ARBA00018638"/>
    </source>
</evidence>
<feature type="domain" description="Penicillin-binding protein OB-like" evidence="30">
    <location>
        <begin position="338"/>
        <end position="441"/>
    </location>
</feature>
<dbReference type="KEGG" id="har:HEAR3126"/>
<keyword evidence="14 31" id="KW-0378">Hydrolase</keyword>
<evidence type="ECO:0000256" key="23">
    <source>
        <dbReference type="ARBA" id="ARBA00034000"/>
    </source>
</evidence>
<keyword evidence="32" id="KW-1185">Reference proteome</keyword>
<keyword evidence="9" id="KW-0121">Carboxypeptidase</keyword>
<comment type="catalytic activity">
    <reaction evidence="25">
        <text>[GlcNAc-(1-&gt;4)-Mur2Ac(oyl-L-Ala-gamma-D-Glu-L-Lys-D-Ala-D-Ala)](n)-di-trans,octa-cis-undecaprenyl diphosphate + beta-D-GlcNAc-(1-&gt;4)-Mur2Ac(oyl-L-Ala-gamma-D-Glu-L-Lys-D-Ala-D-Ala)-di-trans,octa-cis-undecaprenyl diphosphate = [GlcNAc-(1-&gt;4)-Mur2Ac(oyl-L-Ala-gamma-D-Glu-L-Lys-D-Ala-D-Ala)](n+1)-di-trans,octa-cis-undecaprenyl diphosphate + di-trans,octa-cis-undecaprenyl diphosphate + H(+)</text>
        <dbReference type="Rhea" id="RHEA:23708"/>
        <dbReference type="Rhea" id="RHEA-COMP:9602"/>
        <dbReference type="Rhea" id="RHEA-COMP:9603"/>
        <dbReference type="ChEBI" id="CHEBI:15378"/>
        <dbReference type="ChEBI" id="CHEBI:58405"/>
        <dbReference type="ChEBI" id="CHEBI:60033"/>
        <dbReference type="ChEBI" id="CHEBI:78435"/>
        <dbReference type="EC" id="2.4.99.28"/>
    </reaction>
</comment>
<evidence type="ECO:0000256" key="7">
    <source>
        <dbReference type="ARBA" id="ARBA00022475"/>
    </source>
</evidence>
<dbReference type="GO" id="GO:0009002">
    <property type="term" value="F:serine-type D-Ala-D-Ala carboxypeptidase activity"/>
    <property type="evidence" value="ECO:0007669"/>
    <property type="project" value="UniProtKB-EC"/>
</dbReference>
<sequence>MASKQPSSGSTPSKSPKRISSTVLRAGLGFVGLLFGLGVIGALILFFALAMAYPNLPALDSLTDYRPKIPLRIFSADNVLIGEFGEERRNLVHIKEIPDIMKKAVLAIEDDRFFEHGGVDYVGIVRAAVHNLSGGARQGASTITQQVARNFFLSSEQTLKRKIYEVLLAWKIEKNLSKDQILEVYMNQIYLGQRAYGFSSAAQIYYGKKLQNITIAEAAMLAGLPKAPSAYNPVVNPKRARARQQYILQRMRQLGYISEAEFNQAKDEELKIKTNSSEFGVHAEYVAEMTRQLVYDQFKEETYTRGLNVFTTITKADQDAAYLAVRKGVMDYEKRHGYRGPENYIEIPDNKEEAEDAIEVELASHPDSDDLVAAVVLDATPQLVTAVLVSGEEIKIEGAGLTFAANLLSAKAPPNKRIKRGAVIRVMQEGKNWSVIQMPEVQSAFVAANTDDGAIRALVGGFDFNRNKFNHVTQAWRQPGSSFKPFIYSASLEKGLSPSTIINDAPISFDAGQTGGQPWEPKNYDGKYDGPMTMRRGLTKSKNMISIRILHKIGAKYGQEYITRFGFDADKNPPYLTLALGAGAVTPLQMAAGFAVFANGGYKINPYLITKITDASGKPLSEVNPVKAGDEANRVIDARNAFLMDSMLKDVVTSGTAVKAMALKRTDLAGKTGTTNDSFDAWFAGYHPEIVGIAWIGFDQPKNLGNRETGGGLALPIWINYMQKALKNVPTVERTVPEGIITANGDYFYAENPPGLGVRNLGLSDAPVRVNEPTRDEVKNELF</sequence>